<name>A0ABD3M010_9STRA</name>
<dbReference type="InterPro" id="IPR029063">
    <property type="entry name" value="SAM-dependent_MTases_sf"/>
</dbReference>
<dbReference type="AlphaFoldDB" id="A0ABD3M010"/>
<dbReference type="SUPFAM" id="SSF53335">
    <property type="entry name" value="S-adenosyl-L-methionine-dependent methyltransferases"/>
    <property type="match status" value="1"/>
</dbReference>
<dbReference type="GO" id="GO:0102559">
    <property type="term" value="F:peptide chain release factor N(5)-glutamine methyltransferase activity"/>
    <property type="evidence" value="ECO:0007669"/>
    <property type="project" value="UniProtKB-EC"/>
</dbReference>
<dbReference type="PANTHER" id="PTHR18895">
    <property type="entry name" value="HEMK METHYLTRANSFERASE"/>
    <property type="match status" value="1"/>
</dbReference>
<evidence type="ECO:0000256" key="4">
    <source>
        <dbReference type="ARBA" id="ARBA00022691"/>
    </source>
</evidence>
<evidence type="ECO:0000313" key="9">
    <source>
        <dbReference type="Proteomes" id="UP001530293"/>
    </source>
</evidence>
<dbReference type="InterPro" id="IPR050320">
    <property type="entry name" value="N5-glutamine_MTase"/>
</dbReference>
<dbReference type="EC" id="2.1.1.297" evidence="1"/>
<dbReference type="Pfam" id="PF17827">
    <property type="entry name" value="PrmC_N"/>
    <property type="match status" value="1"/>
</dbReference>
<dbReference type="Gene3D" id="1.10.8.10">
    <property type="entry name" value="DNA helicase RuvA subunit, C-terminal domain"/>
    <property type="match status" value="1"/>
</dbReference>
<gene>
    <name evidence="8" type="ORF">ACHAWU_008500</name>
</gene>
<comment type="catalytic activity">
    <reaction evidence="5">
        <text>L-glutaminyl-[peptide chain release factor] + S-adenosyl-L-methionine = N(5)-methyl-L-glutaminyl-[peptide chain release factor] + S-adenosyl-L-homocysteine + H(+)</text>
        <dbReference type="Rhea" id="RHEA:42896"/>
        <dbReference type="Rhea" id="RHEA-COMP:10271"/>
        <dbReference type="Rhea" id="RHEA-COMP:10272"/>
        <dbReference type="ChEBI" id="CHEBI:15378"/>
        <dbReference type="ChEBI" id="CHEBI:30011"/>
        <dbReference type="ChEBI" id="CHEBI:57856"/>
        <dbReference type="ChEBI" id="CHEBI:59789"/>
        <dbReference type="ChEBI" id="CHEBI:61891"/>
        <dbReference type="EC" id="2.1.1.297"/>
    </reaction>
</comment>
<dbReference type="CDD" id="cd02440">
    <property type="entry name" value="AdoMet_MTases"/>
    <property type="match status" value="1"/>
</dbReference>
<sequence>MTNIHESLSQKLHPGTSVHNALRLSIQVFEEHFIPEPDESAFHLLAYVLNLSWDTGYRQLREVSKLPLPLPSMNNPLSRLAQQSLTSEQCTHYISLLKRRLQFEPLQYIVGQWDFHQLIGLKVRKPMLCPRPETEELVELVLEEIGKLIDISDEIAEKRKIRILDVGCGTGAIGIAIAHKYPMHVQVLALDVSPEAVELANENAHNLLSGCLRDRDAVGKLYQAILCSARDFTNTGNATYEMNFDIVVSNPPYIPTKDMQDLTTDVVGFESHHALCGGDDGLDIIRDIINRLPEWLSSPSRSNPIREQHRCCWMEVDDSHPAVLAQMFAPGSEEATTCGVEYCNDCKDIYGRDRFVKLKCIK</sequence>
<keyword evidence="2" id="KW-0489">Methyltransferase</keyword>
<dbReference type="PANTHER" id="PTHR18895:SF74">
    <property type="entry name" value="MTRF1L RELEASE FACTOR GLUTAMINE METHYLTRANSFERASE"/>
    <property type="match status" value="1"/>
</dbReference>
<dbReference type="Gene3D" id="3.40.50.150">
    <property type="entry name" value="Vaccinia Virus protein VP39"/>
    <property type="match status" value="1"/>
</dbReference>
<keyword evidence="9" id="KW-1185">Reference proteome</keyword>
<dbReference type="NCBIfam" id="TIGR00536">
    <property type="entry name" value="hemK_fam"/>
    <property type="match status" value="1"/>
</dbReference>
<dbReference type="InterPro" id="IPR007848">
    <property type="entry name" value="Small_mtfrase_dom"/>
</dbReference>
<evidence type="ECO:0000256" key="3">
    <source>
        <dbReference type="ARBA" id="ARBA00022679"/>
    </source>
</evidence>
<protein>
    <recommendedName>
        <fullName evidence="1">peptide chain release factor N(5)-glutamine methyltransferase</fullName>
        <ecNumber evidence="1">2.1.1.297</ecNumber>
    </recommendedName>
</protein>
<dbReference type="InterPro" id="IPR004556">
    <property type="entry name" value="HemK-like"/>
</dbReference>
<evidence type="ECO:0000256" key="5">
    <source>
        <dbReference type="ARBA" id="ARBA00048391"/>
    </source>
</evidence>
<feature type="domain" description="Release factor glutamine methyltransferase N-terminal" evidence="7">
    <location>
        <begin position="82"/>
        <end position="111"/>
    </location>
</feature>
<dbReference type="PROSITE" id="PS00092">
    <property type="entry name" value="N6_MTASE"/>
    <property type="match status" value="1"/>
</dbReference>
<evidence type="ECO:0000256" key="1">
    <source>
        <dbReference type="ARBA" id="ARBA00012771"/>
    </source>
</evidence>
<evidence type="ECO:0000259" key="6">
    <source>
        <dbReference type="Pfam" id="PF05175"/>
    </source>
</evidence>
<organism evidence="8 9">
    <name type="scientific">Discostella pseudostelligera</name>
    <dbReference type="NCBI Taxonomy" id="259834"/>
    <lineage>
        <taxon>Eukaryota</taxon>
        <taxon>Sar</taxon>
        <taxon>Stramenopiles</taxon>
        <taxon>Ochrophyta</taxon>
        <taxon>Bacillariophyta</taxon>
        <taxon>Coscinodiscophyceae</taxon>
        <taxon>Thalassiosirophycidae</taxon>
        <taxon>Stephanodiscales</taxon>
        <taxon>Stephanodiscaceae</taxon>
        <taxon>Discostella</taxon>
    </lineage>
</organism>
<evidence type="ECO:0000259" key="7">
    <source>
        <dbReference type="Pfam" id="PF17827"/>
    </source>
</evidence>
<evidence type="ECO:0000313" key="8">
    <source>
        <dbReference type="EMBL" id="KAL3757339.1"/>
    </source>
</evidence>
<dbReference type="InterPro" id="IPR040758">
    <property type="entry name" value="PrmC_N"/>
</dbReference>
<keyword evidence="4" id="KW-0949">S-adenosyl-L-methionine</keyword>
<dbReference type="Pfam" id="PF05175">
    <property type="entry name" value="MTS"/>
    <property type="match status" value="1"/>
</dbReference>
<feature type="domain" description="Methyltransferase small" evidence="6">
    <location>
        <begin position="156"/>
        <end position="260"/>
    </location>
</feature>
<dbReference type="GO" id="GO:0032259">
    <property type="term" value="P:methylation"/>
    <property type="evidence" value="ECO:0007669"/>
    <property type="project" value="UniProtKB-KW"/>
</dbReference>
<dbReference type="InterPro" id="IPR002052">
    <property type="entry name" value="DNA_methylase_N6_adenine_CS"/>
</dbReference>
<dbReference type="Proteomes" id="UP001530293">
    <property type="component" value="Unassembled WGS sequence"/>
</dbReference>
<proteinExistence type="predicted"/>
<accession>A0ABD3M010</accession>
<comment type="caution">
    <text evidence="8">The sequence shown here is derived from an EMBL/GenBank/DDBJ whole genome shotgun (WGS) entry which is preliminary data.</text>
</comment>
<reference evidence="8 9" key="1">
    <citation type="submission" date="2024-10" db="EMBL/GenBank/DDBJ databases">
        <title>Updated reference genomes for cyclostephanoid diatoms.</title>
        <authorList>
            <person name="Roberts W.R."/>
            <person name="Alverson A.J."/>
        </authorList>
    </citation>
    <scope>NUCLEOTIDE SEQUENCE [LARGE SCALE GENOMIC DNA]</scope>
    <source>
        <strain evidence="8 9">AJA232-27</strain>
    </source>
</reference>
<evidence type="ECO:0000256" key="2">
    <source>
        <dbReference type="ARBA" id="ARBA00022603"/>
    </source>
</evidence>
<keyword evidence="3" id="KW-0808">Transferase</keyword>
<dbReference type="EMBL" id="JALLBG020000268">
    <property type="protein sequence ID" value="KAL3757339.1"/>
    <property type="molecule type" value="Genomic_DNA"/>
</dbReference>